<comment type="caution">
    <text evidence="1">The sequence shown here is derived from an EMBL/GenBank/DDBJ whole genome shotgun (WGS) entry which is preliminary data.</text>
</comment>
<dbReference type="Proteomes" id="UP001388673">
    <property type="component" value="Unassembled WGS sequence"/>
</dbReference>
<dbReference type="InterPro" id="IPR052999">
    <property type="entry name" value="PTS1_Protein"/>
</dbReference>
<evidence type="ECO:0000313" key="2">
    <source>
        <dbReference type="Proteomes" id="UP001388673"/>
    </source>
</evidence>
<proteinExistence type="predicted"/>
<dbReference type="GeneID" id="92183987"/>
<dbReference type="KEGG" id="kne:92183987"/>
<reference evidence="1 2" key="1">
    <citation type="journal article" date="2024" name="bioRxiv">
        <title>Comparative genomics of Cryptococcus and Kwoniella reveals pathogenesis evolution and contrasting karyotype dynamics via intercentromeric recombination or chromosome fusion.</title>
        <authorList>
            <person name="Coelho M.A."/>
            <person name="David-Palma M."/>
            <person name="Shea T."/>
            <person name="Bowers K."/>
            <person name="McGinley-Smith S."/>
            <person name="Mohammad A.W."/>
            <person name="Gnirke A."/>
            <person name="Yurkov A.M."/>
            <person name="Nowrousian M."/>
            <person name="Sun S."/>
            <person name="Cuomo C.A."/>
            <person name="Heitman J."/>
        </authorList>
    </citation>
    <scope>NUCLEOTIDE SEQUENCE [LARGE SCALE GENOMIC DNA]</scope>
    <source>
        <strain evidence="1 2">CBS 13917</strain>
    </source>
</reference>
<sequence>MSAAVKLSPTLKSLLALPSARPGGIPSPASPVIAKLFDSIRSKAPSDLGKDAWLTLGTAAIMTVNAPDALGHLWDYAGRKSTDAAVMREAGLKCISFNGIPRTINGLGAFRQHLPTDVQAELGTTAYRHIDSSNVTEINTRGRALWDSIYQPHHEKLISKLDQSHPDLPVYILAAHYGPLLSDPSSLPSPQIGRVLTSVVAITCLRAQRGVGPQVTSHVFGLRKAGAEQDAMQKLQGGEWLCSDEGAQWVLESTDKVSEVVAGGKTTFAGPSEVQAKL</sequence>
<accession>A0AAW0YQH8</accession>
<dbReference type="SUPFAM" id="SSF69118">
    <property type="entry name" value="AhpD-like"/>
    <property type="match status" value="1"/>
</dbReference>
<keyword evidence="2" id="KW-1185">Reference proteome</keyword>
<dbReference type="InterPro" id="IPR029032">
    <property type="entry name" value="AhpD-like"/>
</dbReference>
<organism evidence="1 2">
    <name type="scientific">Kwoniella newhampshirensis</name>
    <dbReference type="NCBI Taxonomy" id="1651941"/>
    <lineage>
        <taxon>Eukaryota</taxon>
        <taxon>Fungi</taxon>
        <taxon>Dikarya</taxon>
        <taxon>Basidiomycota</taxon>
        <taxon>Agaricomycotina</taxon>
        <taxon>Tremellomycetes</taxon>
        <taxon>Tremellales</taxon>
        <taxon>Cryptococcaceae</taxon>
        <taxon>Kwoniella</taxon>
    </lineage>
</organism>
<evidence type="ECO:0000313" key="1">
    <source>
        <dbReference type="EMBL" id="KAK8843937.1"/>
    </source>
</evidence>
<dbReference type="PANTHER" id="PTHR28180:SF2">
    <property type="entry name" value="PEROXISOMAL PROTEIN 2"/>
    <property type="match status" value="1"/>
</dbReference>
<dbReference type="EMBL" id="JBCAWK010000014">
    <property type="protein sequence ID" value="KAK8843937.1"/>
    <property type="molecule type" value="Genomic_DNA"/>
</dbReference>
<name>A0AAW0YQH8_9TREE</name>
<protein>
    <recommendedName>
        <fullName evidence="3">Dol-P-Man:Man(5)GlcNAc(2)-PP-Dol alpha-1,3-mannosyltransferase</fullName>
    </recommendedName>
</protein>
<evidence type="ECO:0008006" key="3">
    <source>
        <dbReference type="Google" id="ProtNLM"/>
    </source>
</evidence>
<gene>
    <name evidence="1" type="ORF">IAR55_006729</name>
</gene>
<dbReference type="AlphaFoldDB" id="A0AAW0YQH8"/>
<dbReference type="Gene3D" id="1.20.1290.10">
    <property type="entry name" value="AhpD-like"/>
    <property type="match status" value="1"/>
</dbReference>
<dbReference type="RefSeq" id="XP_066799501.1">
    <property type="nucleotide sequence ID" value="XM_066949809.1"/>
</dbReference>
<dbReference type="PANTHER" id="PTHR28180">
    <property type="entry name" value="CONSERVED MITOCHONDRIAL PROTEIN-RELATED"/>
    <property type="match status" value="1"/>
</dbReference>